<name>A0A0G0MQ18_YANXG</name>
<sequence>MERLGVVDLRHYNDILLLRRSFIRKKMKQPLVRRHVDLDIVDEKMEFLADKGIFILGGDVCMESFYALLVGILPKLYTQRDRRVWVILNSPGGDIFQGFAMYDFLKAIANQGVEVNVVGMGMVASMAVCIMQAGTKRYAFPNTQFTVHQASLSGGDQSQEVNEMIETAREVERINKIVLGIISERSGMDMEELLKISKKTDYSVDARNAIAGKFGPQGLIDEVITMFPFQING</sequence>
<dbReference type="PANTHER" id="PTHR10381:SF11">
    <property type="entry name" value="ATP-DEPENDENT CLP PROTEASE PROTEOLYTIC SUBUNIT, MITOCHONDRIAL"/>
    <property type="match status" value="1"/>
</dbReference>
<dbReference type="PANTHER" id="PTHR10381">
    <property type="entry name" value="ATP-DEPENDENT CLP PROTEASE PROTEOLYTIC SUBUNIT"/>
    <property type="match status" value="1"/>
</dbReference>
<proteinExistence type="inferred from homology"/>
<comment type="similarity">
    <text evidence="1 2">Belongs to the peptidase S14 family.</text>
</comment>
<dbReference type="PRINTS" id="PR00127">
    <property type="entry name" value="CLPPROTEASEP"/>
</dbReference>
<dbReference type="SUPFAM" id="SSF52096">
    <property type="entry name" value="ClpP/crotonase"/>
    <property type="match status" value="1"/>
</dbReference>
<accession>A0A0G0MQ18</accession>
<dbReference type="InterPro" id="IPR001907">
    <property type="entry name" value="ClpP"/>
</dbReference>
<dbReference type="Pfam" id="PF00574">
    <property type="entry name" value="CLP_protease"/>
    <property type="match status" value="1"/>
</dbReference>
<gene>
    <name evidence="3" type="ORF">UT29_C0001G0021</name>
</gene>
<dbReference type="InterPro" id="IPR029045">
    <property type="entry name" value="ClpP/crotonase-like_dom_sf"/>
</dbReference>
<dbReference type="GO" id="GO:0009368">
    <property type="term" value="C:endopeptidase Clp complex"/>
    <property type="evidence" value="ECO:0007669"/>
    <property type="project" value="TreeGrafter"/>
</dbReference>
<dbReference type="GO" id="GO:0051117">
    <property type="term" value="F:ATPase binding"/>
    <property type="evidence" value="ECO:0007669"/>
    <property type="project" value="TreeGrafter"/>
</dbReference>
<organism evidence="3 4">
    <name type="scientific">Yanofskybacteria sp. (strain GW2011_GWA1_39_13)</name>
    <dbReference type="NCBI Taxonomy" id="1619019"/>
    <lineage>
        <taxon>Bacteria</taxon>
        <taxon>Candidatus Yanofskyibacteriota</taxon>
    </lineage>
</organism>
<dbReference type="Proteomes" id="UP000034845">
    <property type="component" value="Unassembled WGS sequence"/>
</dbReference>
<reference evidence="3 4" key="1">
    <citation type="journal article" date="2015" name="Nature">
        <title>rRNA introns, odd ribosomes, and small enigmatic genomes across a large radiation of phyla.</title>
        <authorList>
            <person name="Brown C.T."/>
            <person name="Hug L.A."/>
            <person name="Thomas B.C."/>
            <person name="Sharon I."/>
            <person name="Castelle C.J."/>
            <person name="Singh A."/>
            <person name="Wilkins M.J."/>
            <person name="Williams K.H."/>
            <person name="Banfield J.F."/>
        </authorList>
    </citation>
    <scope>NUCLEOTIDE SEQUENCE [LARGE SCALE GENOMIC DNA]</scope>
    <source>
        <strain evidence="4">GW2011_GWA1_39_13</strain>
    </source>
</reference>
<evidence type="ECO:0000256" key="2">
    <source>
        <dbReference type="RuleBase" id="RU003567"/>
    </source>
</evidence>
<evidence type="ECO:0000313" key="3">
    <source>
        <dbReference type="EMBL" id="KKR02541.1"/>
    </source>
</evidence>
<dbReference type="GO" id="GO:0004176">
    <property type="term" value="F:ATP-dependent peptidase activity"/>
    <property type="evidence" value="ECO:0007669"/>
    <property type="project" value="InterPro"/>
</dbReference>
<keyword evidence="3" id="KW-0378">Hydrolase</keyword>
<dbReference type="GO" id="GO:0004252">
    <property type="term" value="F:serine-type endopeptidase activity"/>
    <property type="evidence" value="ECO:0007669"/>
    <property type="project" value="InterPro"/>
</dbReference>
<evidence type="ECO:0000313" key="4">
    <source>
        <dbReference type="Proteomes" id="UP000034845"/>
    </source>
</evidence>
<keyword evidence="3" id="KW-0645">Protease</keyword>
<comment type="caution">
    <text evidence="3">The sequence shown here is derived from an EMBL/GenBank/DDBJ whole genome shotgun (WGS) entry which is preliminary data.</text>
</comment>
<dbReference type="InterPro" id="IPR023562">
    <property type="entry name" value="ClpP/TepA"/>
</dbReference>
<dbReference type="AlphaFoldDB" id="A0A0G0MQ18"/>
<dbReference type="GO" id="GO:0006515">
    <property type="term" value="P:protein quality control for misfolded or incompletely synthesized proteins"/>
    <property type="evidence" value="ECO:0007669"/>
    <property type="project" value="TreeGrafter"/>
</dbReference>
<protein>
    <recommendedName>
        <fullName evidence="2">ATP-dependent Clp protease proteolytic subunit</fullName>
    </recommendedName>
</protein>
<evidence type="ECO:0000256" key="1">
    <source>
        <dbReference type="ARBA" id="ARBA00007039"/>
    </source>
</evidence>
<dbReference type="EMBL" id="LBWF01000001">
    <property type="protein sequence ID" value="KKR02541.1"/>
    <property type="molecule type" value="Genomic_DNA"/>
</dbReference>
<dbReference type="Gene3D" id="3.90.226.10">
    <property type="entry name" value="2-enoyl-CoA Hydratase, Chain A, domain 1"/>
    <property type="match status" value="1"/>
</dbReference>